<keyword evidence="16" id="KW-0865">Zymogen</keyword>
<dbReference type="GO" id="GO:0004180">
    <property type="term" value="F:carboxypeptidase activity"/>
    <property type="evidence" value="ECO:0007669"/>
    <property type="project" value="UniProtKB-KW"/>
</dbReference>
<name>A0A9X2KVW2_9FLAO</name>
<evidence type="ECO:0000256" key="14">
    <source>
        <dbReference type="ARBA" id="ARBA00023034"/>
    </source>
</evidence>
<evidence type="ECO:0000256" key="19">
    <source>
        <dbReference type="ARBA" id="ARBA00025833"/>
    </source>
</evidence>
<evidence type="ECO:0000256" key="12">
    <source>
        <dbReference type="ARBA" id="ARBA00022824"/>
    </source>
</evidence>
<keyword evidence="18" id="KW-0458">Lysosome</keyword>
<evidence type="ECO:0000256" key="22">
    <source>
        <dbReference type="SAM" id="SignalP"/>
    </source>
</evidence>
<reference evidence="24" key="1">
    <citation type="submission" date="2022-07" db="EMBL/GenBank/DDBJ databases">
        <title>Gramela sediminis sp. nov., isolated from deep-sea sediment of the Indian Ocean.</title>
        <authorList>
            <person name="Shi H."/>
        </authorList>
    </citation>
    <scope>NUCLEOTIDE SEQUENCE</scope>
    <source>
        <strain evidence="24">GC03-9</strain>
    </source>
</reference>
<comment type="caution">
    <text evidence="24">The sequence shown here is derived from an EMBL/GenBank/DDBJ whole genome shotgun (WGS) entry which is preliminary data.</text>
</comment>
<keyword evidence="12" id="KW-0256">Endoplasmic reticulum</keyword>
<dbReference type="PANTHER" id="PTHR12053:SF3">
    <property type="entry name" value="CARBOXYPEPTIDASE Q"/>
    <property type="match status" value="1"/>
</dbReference>
<evidence type="ECO:0000256" key="13">
    <source>
        <dbReference type="ARBA" id="ARBA00022833"/>
    </source>
</evidence>
<evidence type="ECO:0000256" key="10">
    <source>
        <dbReference type="ARBA" id="ARBA00022729"/>
    </source>
</evidence>
<dbReference type="Proteomes" id="UP001155280">
    <property type="component" value="Unassembled WGS sequence"/>
</dbReference>
<dbReference type="InterPro" id="IPR039866">
    <property type="entry name" value="CPQ"/>
</dbReference>
<evidence type="ECO:0000256" key="16">
    <source>
        <dbReference type="ARBA" id="ARBA00023145"/>
    </source>
</evidence>
<comment type="subcellular location">
    <subcellularLocation>
        <location evidence="1">Endoplasmic reticulum</location>
    </subcellularLocation>
    <subcellularLocation>
        <location evidence="3">Golgi apparatus</location>
    </subcellularLocation>
    <subcellularLocation>
        <location evidence="2">Lysosome</location>
    </subcellularLocation>
    <subcellularLocation>
        <location evidence="4">Secreted</location>
    </subcellularLocation>
</comment>
<dbReference type="InterPro" id="IPR007484">
    <property type="entry name" value="Peptidase_M28"/>
</dbReference>
<feature type="signal peptide" evidence="22">
    <location>
        <begin position="1"/>
        <end position="21"/>
    </location>
</feature>
<dbReference type="PANTHER" id="PTHR12053">
    <property type="entry name" value="PROTEASE FAMILY M28 PLASMA GLUTAMATE CARBOXYPEPTIDASE-RELATED"/>
    <property type="match status" value="1"/>
</dbReference>
<evidence type="ECO:0000256" key="20">
    <source>
        <dbReference type="ARBA" id="ARBA00033328"/>
    </source>
</evidence>
<organism evidence="24 25">
    <name type="scientific">Christiangramia oceanisediminis</name>
    <dbReference type="NCBI Taxonomy" id="2920386"/>
    <lineage>
        <taxon>Bacteria</taxon>
        <taxon>Pseudomonadati</taxon>
        <taxon>Bacteroidota</taxon>
        <taxon>Flavobacteriia</taxon>
        <taxon>Flavobacteriales</taxon>
        <taxon>Flavobacteriaceae</taxon>
        <taxon>Christiangramia</taxon>
    </lineage>
</organism>
<evidence type="ECO:0000256" key="6">
    <source>
        <dbReference type="ARBA" id="ARBA00022525"/>
    </source>
</evidence>
<evidence type="ECO:0000256" key="18">
    <source>
        <dbReference type="ARBA" id="ARBA00023228"/>
    </source>
</evidence>
<keyword evidence="13" id="KW-0862">Zinc</keyword>
<keyword evidence="6" id="KW-0964">Secreted</keyword>
<dbReference type="RefSeq" id="WP_241549450.1">
    <property type="nucleotide sequence ID" value="NZ_JANCNS010000001.1"/>
</dbReference>
<dbReference type="GO" id="GO:0005764">
    <property type="term" value="C:lysosome"/>
    <property type="evidence" value="ECO:0007669"/>
    <property type="project" value="UniProtKB-SubCell"/>
</dbReference>
<accession>A0A9X2KVW2</accession>
<evidence type="ECO:0000259" key="23">
    <source>
        <dbReference type="Pfam" id="PF04389"/>
    </source>
</evidence>
<keyword evidence="25" id="KW-1185">Reference proteome</keyword>
<evidence type="ECO:0000256" key="7">
    <source>
        <dbReference type="ARBA" id="ARBA00022645"/>
    </source>
</evidence>
<evidence type="ECO:0000256" key="3">
    <source>
        <dbReference type="ARBA" id="ARBA00004555"/>
    </source>
</evidence>
<evidence type="ECO:0000256" key="11">
    <source>
        <dbReference type="ARBA" id="ARBA00022801"/>
    </source>
</evidence>
<evidence type="ECO:0000313" key="25">
    <source>
        <dbReference type="Proteomes" id="UP001155280"/>
    </source>
</evidence>
<dbReference type="Gene3D" id="3.40.630.10">
    <property type="entry name" value="Zn peptidases"/>
    <property type="match status" value="1"/>
</dbReference>
<dbReference type="GO" id="GO:0046872">
    <property type="term" value="F:metal ion binding"/>
    <property type="evidence" value="ECO:0007669"/>
    <property type="project" value="UniProtKB-KW"/>
</dbReference>
<dbReference type="Pfam" id="PF04389">
    <property type="entry name" value="Peptidase_M28"/>
    <property type="match status" value="1"/>
</dbReference>
<dbReference type="EMBL" id="JANCNS010000001">
    <property type="protein sequence ID" value="MCP9199140.1"/>
    <property type="molecule type" value="Genomic_DNA"/>
</dbReference>
<protein>
    <recommendedName>
        <fullName evidence="5">Carboxypeptidase Q</fullName>
    </recommendedName>
    <alternativeName>
        <fullName evidence="20">Plasma glutamate carboxypeptidase</fullName>
    </alternativeName>
</protein>
<evidence type="ECO:0000256" key="1">
    <source>
        <dbReference type="ARBA" id="ARBA00004240"/>
    </source>
</evidence>
<sequence length="519" mass="58156">MNKNLLVAALLLFLNVSLSLAQDAKKETIENIIQEAEKNSQLEKLAHELLDVVGPRLVGTPQMNNAHDWAVKKYQDWGITAEKEQWGKWKGWERGITHVDMISPRIQSLEARQLAWSPSTGKNGVTAEVIIIPEAADSSDFASKLQQVKGKFVMISMPQPTGRPDDNWEEWATPESFEKMKKDRDSLEKQWDARLEKTGLGYRDLPAALEKAGAAGIVTSRWSRGFGVNKVFSASTKKIPTIDVSLEDYGMLYRLAEYGDKPTIKVVAESKELGEVPTFNTIAKIEGTEKPEEYVILSAHFDSWDGATGATDNGTGTLVMMEALRILKKMYPNPKRTIMVGHWGSEEQGLNGSRAFVKDHPEIVENMQVLFNQDNGTGRVVNISGNGFLHAYDYLGEWLYEVPEAVTTHIETEFPGTPGRGGSDYASFVAAGAPAFNLSSLSWDYWNYTWHTNRDTYDKIVFDDVRNNVILTAILAYMASEDPERTSREKINLPVSRRSGEQMTWPEPRDAQRAGMLED</sequence>
<keyword evidence="10 22" id="KW-0732">Signal</keyword>
<dbReference type="Gene3D" id="3.50.30.30">
    <property type="match status" value="1"/>
</dbReference>
<proteinExistence type="predicted"/>
<dbReference type="GO" id="GO:0006508">
    <property type="term" value="P:proteolysis"/>
    <property type="evidence" value="ECO:0007669"/>
    <property type="project" value="UniProtKB-KW"/>
</dbReference>
<keyword evidence="9" id="KW-0479">Metal-binding</keyword>
<dbReference type="GO" id="GO:0070573">
    <property type="term" value="F:metallodipeptidase activity"/>
    <property type="evidence" value="ECO:0007669"/>
    <property type="project" value="InterPro"/>
</dbReference>
<feature type="chain" id="PRO_5040946187" description="Carboxypeptidase Q" evidence="22">
    <location>
        <begin position="22"/>
        <end position="519"/>
    </location>
</feature>
<dbReference type="AlphaFoldDB" id="A0A9X2KVW2"/>
<evidence type="ECO:0000256" key="17">
    <source>
        <dbReference type="ARBA" id="ARBA00023180"/>
    </source>
</evidence>
<evidence type="ECO:0000256" key="9">
    <source>
        <dbReference type="ARBA" id="ARBA00022723"/>
    </source>
</evidence>
<evidence type="ECO:0000256" key="15">
    <source>
        <dbReference type="ARBA" id="ARBA00023049"/>
    </source>
</evidence>
<dbReference type="SUPFAM" id="SSF53187">
    <property type="entry name" value="Zn-dependent exopeptidases"/>
    <property type="match status" value="1"/>
</dbReference>
<keyword evidence="14" id="KW-0333">Golgi apparatus</keyword>
<evidence type="ECO:0000256" key="4">
    <source>
        <dbReference type="ARBA" id="ARBA00004613"/>
    </source>
</evidence>
<keyword evidence="15" id="KW-0482">Metalloprotease</keyword>
<evidence type="ECO:0000256" key="5">
    <source>
        <dbReference type="ARBA" id="ARBA00014116"/>
    </source>
</evidence>
<keyword evidence="11" id="KW-0378">Hydrolase</keyword>
<feature type="region of interest" description="Disordered" evidence="21">
    <location>
        <begin position="486"/>
        <end position="519"/>
    </location>
</feature>
<keyword evidence="8" id="KW-0645">Protease</keyword>
<evidence type="ECO:0000256" key="21">
    <source>
        <dbReference type="SAM" id="MobiDB-lite"/>
    </source>
</evidence>
<evidence type="ECO:0000256" key="2">
    <source>
        <dbReference type="ARBA" id="ARBA00004371"/>
    </source>
</evidence>
<dbReference type="GO" id="GO:0005576">
    <property type="term" value="C:extracellular region"/>
    <property type="evidence" value="ECO:0007669"/>
    <property type="project" value="UniProtKB-SubCell"/>
</dbReference>
<gene>
    <name evidence="24" type="ORF">MKO06_04420</name>
</gene>
<keyword evidence="7" id="KW-0121">Carboxypeptidase</keyword>
<evidence type="ECO:0000313" key="24">
    <source>
        <dbReference type="EMBL" id="MCP9199140.1"/>
    </source>
</evidence>
<feature type="domain" description="Peptidase M28" evidence="23">
    <location>
        <begin position="280"/>
        <end position="465"/>
    </location>
</feature>
<evidence type="ECO:0000256" key="8">
    <source>
        <dbReference type="ARBA" id="ARBA00022670"/>
    </source>
</evidence>
<keyword evidence="17" id="KW-0325">Glycoprotein</keyword>
<comment type="subunit">
    <text evidence="19">Homodimer. The monomeric form is inactive while the homodimer is active.</text>
</comment>